<comment type="function">
    <text evidence="2 5">Catalyzes the epimerization of the C3' and C5'positions of dTDP-6-deoxy-D-xylo-4-hexulose, forming dTDP-6-deoxy-L-lyxo-4-hexulose.</text>
</comment>
<protein>
    <recommendedName>
        <fullName evidence="4 5">dTDP-4-dehydrorhamnose 3,5-epimerase</fullName>
        <ecNumber evidence="3 5">5.1.3.13</ecNumber>
    </recommendedName>
    <alternativeName>
        <fullName evidence="5">Thymidine diphospho-4-keto-rhamnose 3,5-epimerase</fullName>
    </alternativeName>
</protein>
<dbReference type="NCBIfam" id="TIGR01221">
    <property type="entry name" value="rmlC"/>
    <property type="match status" value="1"/>
</dbReference>
<dbReference type="SUPFAM" id="SSF51182">
    <property type="entry name" value="RmlC-like cupins"/>
    <property type="match status" value="1"/>
</dbReference>
<evidence type="ECO:0000313" key="7">
    <source>
        <dbReference type="Proteomes" id="UP000770785"/>
    </source>
</evidence>
<reference evidence="6 7" key="1">
    <citation type="submission" date="2020-03" db="EMBL/GenBank/DDBJ databases">
        <title>Genomic Encyclopedia of Type Strains, Phase IV (KMG-IV): sequencing the most valuable type-strain genomes for metagenomic binning, comparative biology and taxonomic classification.</title>
        <authorList>
            <person name="Goeker M."/>
        </authorList>
    </citation>
    <scope>NUCLEOTIDE SEQUENCE [LARGE SCALE GENOMIC DNA]</scope>
    <source>
        <strain evidence="6 7">DSM 105096</strain>
    </source>
</reference>
<dbReference type="EC" id="5.1.3.13" evidence="3 5"/>
<name>A0ABX0XI84_9BACT</name>
<dbReference type="InterPro" id="IPR014710">
    <property type="entry name" value="RmlC-like_jellyroll"/>
</dbReference>
<comment type="catalytic activity">
    <reaction evidence="1 5">
        <text>dTDP-4-dehydro-6-deoxy-alpha-D-glucose = dTDP-4-dehydro-beta-L-rhamnose</text>
        <dbReference type="Rhea" id="RHEA:16969"/>
        <dbReference type="ChEBI" id="CHEBI:57649"/>
        <dbReference type="ChEBI" id="CHEBI:62830"/>
        <dbReference type="EC" id="5.1.3.13"/>
    </reaction>
</comment>
<dbReference type="CDD" id="cd00438">
    <property type="entry name" value="cupin_RmlC"/>
    <property type="match status" value="1"/>
</dbReference>
<keyword evidence="7" id="KW-1185">Reference proteome</keyword>
<evidence type="ECO:0000256" key="5">
    <source>
        <dbReference type="RuleBase" id="RU364069"/>
    </source>
</evidence>
<comment type="caution">
    <text evidence="6">The sequence shown here is derived from an EMBL/GenBank/DDBJ whole genome shotgun (WGS) entry which is preliminary data.</text>
</comment>
<dbReference type="InterPro" id="IPR000888">
    <property type="entry name" value="RmlC-like"/>
</dbReference>
<dbReference type="PANTHER" id="PTHR21047:SF2">
    <property type="entry name" value="THYMIDINE DIPHOSPHO-4-KETO-RHAMNOSE 3,5-EPIMERASE"/>
    <property type="match status" value="1"/>
</dbReference>
<accession>A0ABX0XI84</accession>
<evidence type="ECO:0000256" key="3">
    <source>
        <dbReference type="ARBA" id="ARBA00012098"/>
    </source>
</evidence>
<dbReference type="EMBL" id="JAATJH010000013">
    <property type="protein sequence ID" value="NJC28473.1"/>
    <property type="molecule type" value="Genomic_DNA"/>
</dbReference>
<evidence type="ECO:0000256" key="4">
    <source>
        <dbReference type="ARBA" id="ARBA00019595"/>
    </source>
</evidence>
<comment type="subunit">
    <text evidence="5">Homodimer.</text>
</comment>
<keyword evidence="5 6" id="KW-0413">Isomerase</keyword>
<sequence length="181" mass="20283">MPFITTPIAGLQLFQPRVFKDARGYFFESYNADIFKKAGINSVFVQDNQAKSGKGVLRALHRQTGDAAQAKLVRVIQGSVYDVAVDLRPGSPTLYEWYGCELSAENQQQLFVPRGFAHGYLVLSETAIFSYKCDNYYAPKTEAGLRYDDPAIGVEWPDLDVDYLVAKRDLEWPALAMSAKI</sequence>
<evidence type="ECO:0000313" key="6">
    <source>
        <dbReference type="EMBL" id="NJC28473.1"/>
    </source>
</evidence>
<proteinExistence type="inferred from homology"/>
<organism evidence="6 7">
    <name type="scientific">Neolewinella antarctica</name>
    <dbReference type="NCBI Taxonomy" id="442734"/>
    <lineage>
        <taxon>Bacteria</taxon>
        <taxon>Pseudomonadati</taxon>
        <taxon>Bacteroidota</taxon>
        <taxon>Saprospiria</taxon>
        <taxon>Saprospirales</taxon>
        <taxon>Lewinellaceae</taxon>
        <taxon>Neolewinella</taxon>
    </lineage>
</organism>
<dbReference type="InterPro" id="IPR011051">
    <property type="entry name" value="RmlC_Cupin_sf"/>
</dbReference>
<evidence type="ECO:0000256" key="2">
    <source>
        <dbReference type="ARBA" id="ARBA00001997"/>
    </source>
</evidence>
<dbReference type="PANTHER" id="PTHR21047">
    <property type="entry name" value="DTDP-6-DEOXY-D-GLUCOSE-3,5 EPIMERASE"/>
    <property type="match status" value="1"/>
</dbReference>
<comment type="pathway">
    <text evidence="5">Carbohydrate biosynthesis; dTDP-L-rhamnose biosynthesis.</text>
</comment>
<dbReference type="RefSeq" id="WP_168040526.1">
    <property type="nucleotide sequence ID" value="NZ_JAATJH010000013.1"/>
</dbReference>
<dbReference type="Pfam" id="PF00908">
    <property type="entry name" value="dTDP_sugar_isom"/>
    <property type="match status" value="1"/>
</dbReference>
<dbReference type="Proteomes" id="UP000770785">
    <property type="component" value="Unassembled WGS sequence"/>
</dbReference>
<gene>
    <name evidence="6" type="ORF">GGR27_003998</name>
</gene>
<dbReference type="Gene3D" id="2.60.120.10">
    <property type="entry name" value="Jelly Rolls"/>
    <property type="match status" value="1"/>
</dbReference>
<dbReference type="GO" id="GO:0008830">
    <property type="term" value="F:dTDP-4-dehydrorhamnose 3,5-epimerase activity"/>
    <property type="evidence" value="ECO:0007669"/>
    <property type="project" value="UniProtKB-EC"/>
</dbReference>
<evidence type="ECO:0000256" key="1">
    <source>
        <dbReference type="ARBA" id="ARBA00001298"/>
    </source>
</evidence>
<comment type="similarity">
    <text evidence="5">Belongs to the dTDP-4-dehydrorhamnose 3,5-epimerase family.</text>
</comment>